<dbReference type="PROSITE" id="PS51747">
    <property type="entry name" value="CYT_DCMP_DEAMINASES_2"/>
    <property type="match status" value="1"/>
</dbReference>
<dbReference type="GO" id="GO:0009231">
    <property type="term" value="P:riboflavin biosynthetic process"/>
    <property type="evidence" value="ECO:0007669"/>
    <property type="project" value="UniProtKB-UniPathway"/>
</dbReference>
<feature type="binding site" evidence="17">
    <location>
        <position position="58"/>
    </location>
    <ligand>
        <name>Zn(2+)</name>
        <dbReference type="ChEBI" id="CHEBI:29105"/>
        <note>catalytic</note>
    </ligand>
</feature>
<evidence type="ECO:0000256" key="6">
    <source>
        <dbReference type="ARBA" id="ARBA00022619"/>
    </source>
</evidence>
<name>A0A380NCE0_STRGR</name>
<dbReference type="InterPro" id="IPR024072">
    <property type="entry name" value="DHFR-like_dom_sf"/>
</dbReference>
<dbReference type="PANTHER" id="PTHR38011">
    <property type="entry name" value="DIHYDROFOLATE REDUCTASE FAMILY PROTEIN (AFU_ORTHOLOGUE AFUA_8G06820)"/>
    <property type="match status" value="1"/>
</dbReference>
<feature type="active site" description="Proton donor" evidence="15">
    <location>
        <position position="60"/>
    </location>
</feature>
<organism evidence="19 20">
    <name type="scientific">Streptomyces griseus</name>
    <dbReference type="NCBI Taxonomy" id="1911"/>
    <lineage>
        <taxon>Bacteria</taxon>
        <taxon>Bacillati</taxon>
        <taxon>Actinomycetota</taxon>
        <taxon>Actinomycetes</taxon>
        <taxon>Kitasatosporales</taxon>
        <taxon>Streptomycetaceae</taxon>
        <taxon>Streptomyces</taxon>
    </lineage>
</organism>
<evidence type="ECO:0000256" key="2">
    <source>
        <dbReference type="ARBA" id="ARBA00004882"/>
    </source>
</evidence>
<accession>A0A380NCE0</accession>
<dbReference type="EC" id="1.1.1.193" evidence="14"/>
<dbReference type="UniPathway" id="UPA00275">
    <property type="reaction ID" value="UER00401"/>
</dbReference>
<dbReference type="GO" id="GO:0008270">
    <property type="term" value="F:zinc ion binding"/>
    <property type="evidence" value="ECO:0007669"/>
    <property type="project" value="InterPro"/>
</dbReference>
<evidence type="ECO:0000256" key="9">
    <source>
        <dbReference type="ARBA" id="ARBA00022857"/>
    </source>
</evidence>
<dbReference type="GeneID" id="95071641"/>
<dbReference type="InterPro" id="IPR050765">
    <property type="entry name" value="Riboflavin_Biosynth_HTPR"/>
</dbReference>
<keyword evidence="10 14" id="KW-0560">Oxidoreductase</keyword>
<evidence type="ECO:0000313" key="20">
    <source>
        <dbReference type="Proteomes" id="UP000254150"/>
    </source>
</evidence>
<keyword evidence="6 14" id="KW-0686">Riboflavin biosynthesis</keyword>
<feature type="binding site" evidence="16">
    <location>
        <position position="211"/>
    </location>
    <ligand>
        <name>substrate</name>
    </ligand>
</feature>
<evidence type="ECO:0000256" key="1">
    <source>
        <dbReference type="ARBA" id="ARBA00002151"/>
    </source>
</evidence>
<keyword evidence="8 14" id="KW-0862">Zinc</keyword>
<keyword evidence="14" id="KW-0378">Hydrolase</keyword>
<comment type="catalytic activity">
    <reaction evidence="12 14">
        <text>5-amino-6-(5-phospho-D-ribitylamino)uracil + NADP(+) = 5-amino-6-(5-phospho-D-ribosylamino)uracil + NADPH + H(+)</text>
        <dbReference type="Rhea" id="RHEA:17845"/>
        <dbReference type="ChEBI" id="CHEBI:15378"/>
        <dbReference type="ChEBI" id="CHEBI:57783"/>
        <dbReference type="ChEBI" id="CHEBI:58349"/>
        <dbReference type="ChEBI" id="CHEBI:58421"/>
        <dbReference type="ChEBI" id="CHEBI:58453"/>
        <dbReference type="EC" id="1.1.1.193"/>
    </reaction>
</comment>
<evidence type="ECO:0000256" key="12">
    <source>
        <dbReference type="ARBA" id="ARBA00049861"/>
    </source>
</evidence>
<comment type="function">
    <text evidence="1 14">Converts 2,5-diamino-6-(ribosylamino)-4(3h)-pyrimidinone 5'-phosphate into 5-amino-6-(ribosylamino)-2,4(1h,3h)-pyrimidinedione 5'-phosphate.</text>
</comment>
<comment type="pathway">
    <text evidence="2 14">Cofactor biosynthesis; riboflavin biosynthesis; 5-amino-6-(D-ribitylamino)uracil from GTP: step 2/4.</text>
</comment>
<keyword evidence="7 14" id="KW-0479">Metal-binding</keyword>
<dbReference type="InterPro" id="IPR002125">
    <property type="entry name" value="CMP_dCMP_dom"/>
</dbReference>
<dbReference type="InterPro" id="IPR011549">
    <property type="entry name" value="RibD_C"/>
</dbReference>
<dbReference type="InterPro" id="IPR004794">
    <property type="entry name" value="Eubact_RibD"/>
</dbReference>
<comment type="cofactor">
    <cofactor evidence="14 17">
        <name>Zn(2+)</name>
        <dbReference type="ChEBI" id="CHEBI:29105"/>
    </cofactor>
    <text evidence="14 17">Binds 1 zinc ion.</text>
</comment>
<dbReference type="Gene3D" id="3.40.430.10">
    <property type="entry name" value="Dihydrofolate Reductase, subunit A"/>
    <property type="match status" value="1"/>
</dbReference>
<dbReference type="Pfam" id="PF01872">
    <property type="entry name" value="RibD_C"/>
    <property type="match status" value="1"/>
</dbReference>
<feature type="domain" description="CMP/dCMP-type deaminase" evidence="18">
    <location>
        <begin position="8"/>
        <end position="130"/>
    </location>
</feature>
<dbReference type="NCBIfam" id="TIGR00227">
    <property type="entry name" value="ribD_Cterm"/>
    <property type="match status" value="1"/>
</dbReference>
<keyword evidence="9 14" id="KW-0521">NADP</keyword>
<dbReference type="SUPFAM" id="SSF53927">
    <property type="entry name" value="Cytidine deaminase-like"/>
    <property type="match status" value="1"/>
</dbReference>
<feature type="binding site" evidence="16">
    <location>
        <begin position="306"/>
        <end position="312"/>
    </location>
    <ligand>
        <name>NADP(+)</name>
        <dbReference type="ChEBI" id="CHEBI:58349"/>
    </ligand>
</feature>
<dbReference type="EC" id="3.5.4.26" evidence="14"/>
<reference evidence="19 20" key="1">
    <citation type="submission" date="2018-06" db="EMBL/GenBank/DDBJ databases">
        <authorList>
            <consortium name="Pathogen Informatics"/>
            <person name="Doyle S."/>
        </authorList>
    </citation>
    <scope>NUCLEOTIDE SEQUENCE [LARGE SCALE GENOMIC DNA]</scope>
    <source>
        <strain evidence="19 20">NCTC7807</strain>
    </source>
</reference>
<dbReference type="CDD" id="cd01284">
    <property type="entry name" value="Riboflavin_deaminase-reductase"/>
    <property type="match status" value="1"/>
</dbReference>
<dbReference type="EMBL" id="UHID01000005">
    <property type="protein sequence ID" value="SUP35952.1"/>
    <property type="molecule type" value="Genomic_DNA"/>
</dbReference>
<evidence type="ECO:0000256" key="7">
    <source>
        <dbReference type="ARBA" id="ARBA00022723"/>
    </source>
</evidence>
<dbReference type="GO" id="GO:0008703">
    <property type="term" value="F:5-amino-6-(5-phosphoribosylamino)uracil reductase activity"/>
    <property type="evidence" value="ECO:0007669"/>
    <property type="project" value="UniProtKB-EC"/>
</dbReference>
<proteinExistence type="inferred from homology"/>
<evidence type="ECO:0000256" key="3">
    <source>
        <dbReference type="ARBA" id="ARBA00004910"/>
    </source>
</evidence>
<feature type="binding site" evidence="16">
    <location>
        <position position="175"/>
    </location>
    <ligand>
        <name>substrate</name>
    </ligand>
</feature>
<evidence type="ECO:0000256" key="11">
    <source>
        <dbReference type="ARBA" id="ARBA00023268"/>
    </source>
</evidence>
<feature type="binding site" evidence="16">
    <location>
        <position position="207"/>
    </location>
    <ligand>
        <name>NADP(+)</name>
        <dbReference type="ChEBI" id="CHEBI:58349"/>
    </ligand>
</feature>
<evidence type="ECO:0000256" key="17">
    <source>
        <dbReference type="PIRSR" id="PIRSR006769-3"/>
    </source>
</evidence>
<dbReference type="Pfam" id="PF00383">
    <property type="entry name" value="dCMP_cyt_deam_1"/>
    <property type="match status" value="1"/>
</dbReference>
<dbReference type="PIRSF" id="PIRSF006769">
    <property type="entry name" value="RibD"/>
    <property type="match status" value="1"/>
</dbReference>
<dbReference type="Proteomes" id="UP000254150">
    <property type="component" value="Unassembled WGS sequence"/>
</dbReference>
<evidence type="ECO:0000256" key="16">
    <source>
        <dbReference type="PIRSR" id="PIRSR006769-2"/>
    </source>
</evidence>
<dbReference type="NCBIfam" id="TIGR00326">
    <property type="entry name" value="eubact_ribD"/>
    <property type="match status" value="1"/>
</dbReference>
<dbReference type="SUPFAM" id="SSF53597">
    <property type="entry name" value="Dihydrofolate reductase-like"/>
    <property type="match status" value="1"/>
</dbReference>
<comment type="catalytic activity">
    <reaction evidence="13 14">
        <text>2,5-diamino-6-hydroxy-4-(5-phosphoribosylamino)-pyrimidine + H2O + H(+) = 5-amino-6-(5-phospho-D-ribosylamino)uracil + NH4(+)</text>
        <dbReference type="Rhea" id="RHEA:21868"/>
        <dbReference type="ChEBI" id="CHEBI:15377"/>
        <dbReference type="ChEBI" id="CHEBI:15378"/>
        <dbReference type="ChEBI" id="CHEBI:28938"/>
        <dbReference type="ChEBI" id="CHEBI:58453"/>
        <dbReference type="ChEBI" id="CHEBI:58614"/>
        <dbReference type="EC" id="3.5.4.26"/>
    </reaction>
</comment>
<comment type="similarity">
    <text evidence="4 14">In the N-terminal section; belongs to the cytidine and deoxycytidylate deaminase family.</text>
</comment>
<feature type="binding site" evidence="16">
    <location>
        <position position="177"/>
    </location>
    <ligand>
        <name>NADP(+)</name>
        <dbReference type="ChEBI" id="CHEBI:58349"/>
    </ligand>
</feature>
<feature type="binding site" evidence="16">
    <location>
        <position position="203"/>
    </location>
    <ligand>
        <name>substrate</name>
    </ligand>
</feature>
<feature type="binding site" evidence="17">
    <location>
        <position position="92"/>
    </location>
    <ligand>
        <name>Zn(2+)</name>
        <dbReference type="ChEBI" id="CHEBI:29105"/>
        <note>catalytic</note>
    </ligand>
</feature>
<dbReference type="InterPro" id="IPR016192">
    <property type="entry name" value="APOBEC/CMP_deaminase_Zn-bd"/>
</dbReference>
<dbReference type="RefSeq" id="WP_100455844.1">
    <property type="nucleotide sequence ID" value="NZ_UHID01000005.1"/>
</dbReference>
<evidence type="ECO:0000256" key="14">
    <source>
        <dbReference type="PIRNR" id="PIRNR006769"/>
    </source>
</evidence>
<comment type="pathway">
    <text evidence="3 14">Cofactor biosynthesis; riboflavin biosynthesis; 5-amino-6-(D-ribitylamino)uracil from GTP: step 3/4.</text>
</comment>
<evidence type="ECO:0000256" key="15">
    <source>
        <dbReference type="PIRSR" id="PIRSR006769-1"/>
    </source>
</evidence>
<evidence type="ECO:0000313" key="19">
    <source>
        <dbReference type="EMBL" id="SUP35952.1"/>
    </source>
</evidence>
<feature type="binding site" evidence="16">
    <location>
        <position position="161"/>
    </location>
    <ligand>
        <name>NADP(+)</name>
        <dbReference type="ChEBI" id="CHEBI:58349"/>
    </ligand>
</feature>
<evidence type="ECO:0000256" key="5">
    <source>
        <dbReference type="ARBA" id="ARBA00007417"/>
    </source>
</evidence>
<protein>
    <recommendedName>
        <fullName evidence="14">Riboflavin biosynthesis protein RibD</fullName>
    </recommendedName>
    <domain>
        <recommendedName>
            <fullName evidence="14">Diaminohydroxyphosphoribosylaminopyrimidine deaminase</fullName>
            <shortName evidence="14">DRAP deaminase</shortName>
            <ecNumber evidence="14">3.5.4.26</ecNumber>
        </recommendedName>
        <alternativeName>
            <fullName evidence="14">Riboflavin-specific deaminase</fullName>
        </alternativeName>
    </domain>
    <domain>
        <recommendedName>
            <fullName evidence="14">5-amino-6-(5-phosphoribosylamino)uracil reductase</fullName>
            <ecNumber evidence="14">1.1.1.193</ecNumber>
        </recommendedName>
        <alternativeName>
            <fullName evidence="14">HTP reductase</fullName>
        </alternativeName>
    </domain>
</protein>
<dbReference type="InterPro" id="IPR002734">
    <property type="entry name" value="RibDG_C"/>
</dbReference>
<gene>
    <name evidence="19" type="primary">ribD_1</name>
    <name evidence="19" type="ORF">NCTC7807_02126</name>
</gene>
<feature type="binding site" evidence="16">
    <location>
        <position position="235"/>
    </location>
    <ligand>
        <name>NADP(+)</name>
        <dbReference type="ChEBI" id="CHEBI:58349"/>
    </ligand>
</feature>
<dbReference type="InterPro" id="IPR016193">
    <property type="entry name" value="Cytidine_deaminase-like"/>
</dbReference>
<dbReference type="Gene3D" id="3.40.140.10">
    <property type="entry name" value="Cytidine Deaminase, domain 2"/>
    <property type="match status" value="1"/>
</dbReference>
<feature type="binding site" evidence="16">
    <location>
        <position position="191"/>
    </location>
    <ligand>
        <name>substrate</name>
    </ligand>
</feature>
<evidence type="ECO:0000256" key="10">
    <source>
        <dbReference type="ARBA" id="ARBA00023002"/>
    </source>
</evidence>
<feature type="binding site" evidence="16">
    <location>
        <position position="214"/>
    </location>
    <ligand>
        <name>substrate</name>
    </ligand>
</feature>
<evidence type="ECO:0000259" key="18">
    <source>
        <dbReference type="PROSITE" id="PS51747"/>
    </source>
</evidence>
<evidence type="ECO:0000256" key="4">
    <source>
        <dbReference type="ARBA" id="ARBA00005259"/>
    </source>
</evidence>
<sequence length="378" mass="38857">MAGPQVNERERAAMSRALRLAARGLGTTSPNPVVGCVVLDARGERAGEGWHRQAGGPHAEVHALREAGGRARGGTALVTLEPCNHTGRTAPCARALVEAGVRRVVYAVADPDPRAEGGAATLRAAGVETAAGLLGEEAERVNAAWLTSVRRGRPHITWKYAATLDGRTAAADGTSRWITSAEARADVHRLRAEADAVLVGSGTARADDPHLAARLPAPAPDAPAPVQPLRVVLDTTATAVRPGARVLDGAAPTLVAVAGDADAGHLEDHPHAKVLRLPRAGGGLDLTALLDALHAREVRSVLLEGGARLAGAFVAARAVDRVVGYLAPALLGAGPQALTDGGISTIADALRLDITDARRIGPDLRITAVPATPLTKEH</sequence>
<evidence type="ECO:0000256" key="8">
    <source>
        <dbReference type="ARBA" id="ARBA00022833"/>
    </source>
</evidence>
<evidence type="ECO:0000256" key="13">
    <source>
        <dbReference type="ARBA" id="ARBA00049886"/>
    </source>
</evidence>
<dbReference type="AlphaFoldDB" id="A0A380NCE0"/>
<keyword evidence="11" id="KW-0511">Multifunctional enzyme</keyword>
<dbReference type="GO" id="GO:0050661">
    <property type="term" value="F:NADP binding"/>
    <property type="evidence" value="ECO:0007669"/>
    <property type="project" value="InterPro"/>
</dbReference>
<feature type="binding site" evidence="17">
    <location>
        <position position="83"/>
    </location>
    <ligand>
        <name>Zn(2+)</name>
        <dbReference type="ChEBI" id="CHEBI:29105"/>
        <note>catalytic</note>
    </ligand>
</feature>
<dbReference type="GO" id="GO:0008835">
    <property type="term" value="F:diaminohydroxyphosphoribosylaminopyrimidine deaminase activity"/>
    <property type="evidence" value="ECO:0007669"/>
    <property type="project" value="UniProtKB-EC"/>
</dbReference>
<feature type="binding site" evidence="16">
    <location>
        <position position="304"/>
    </location>
    <ligand>
        <name>substrate</name>
    </ligand>
</feature>
<dbReference type="PROSITE" id="PS00903">
    <property type="entry name" value="CYT_DCMP_DEAMINASES_1"/>
    <property type="match status" value="1"/>
</dbReference>
<dbReference type="PANTHER" id="PTHR38011:SF7">
    <property type="entry name" value="2,5-DIAMINO-6-RIBOSYLAMINO-4(3H)-PYRIMIDINONE 5'-PHOSPHATE REDUCTASE"/>
    <property type="match status" value="1"/>
</dbReference>
<comment type="similarity">
    <text evidence="5 14">In the C-terminal section; belongs to the HTP reductase family.</text>
</comment>